<dbReference type="PANTHER" id="PTHR38600">
    <property type="entry name" value="TRANSCRIPTIONAL REGULATORY PROTEIN"/>
    <property type="match status" value="1"/>
</dbReference>
<dbReference type="InterPro" id="IPR001845">
    <property type="entry name" value="HTH_ArsR_DNA-bd_dom"/>
</dbReference>
<proteinExistence type="predicted"/>
<dbReference type="PROSITE" id="PS50987">
    <property type="entry name" value="HTH_ARSR_2"/>
    <property type="match status" value="1"/>
</dbReference>
<dbReference type="Proteomes" id="UP001336835">
    <property type="component" value="Unassembled WGS sequence"/>
</dbReference>
<sequence>MRRDVFQAIADPTRREIINLIAFQSLNLNAIADHFDMSRPAISQHIKILNECGLLNIRQDGRERFCEMRFEKLQEVANWIARYQTFWNNKLDDLERHLNQKP</sequence>
<dbReference type="SMART" id="SM00418">
    <property type="entry name" value="HTH_ARSR"/>
    <property type="match status" value="1"/>
</dbReference>
<reference evidence="2 3" key="1">
    <citation type="submission" date="2024-01" db="EMBL/GenBank/DDBJ databases">
        <title>Pedobacter sp. nov., isolated from fresh soil.</title>
        <authorList>
            <person name="Le N.T.T."/>
        </authorList>
    </citation>
    <scope>NUCLEOTIDE SEQUENCE [LARGE SCALE GENOMIC DNA]</scope>
    <source>
        <strain evidence="2 3">KR3-3</strain>
    </source>
</reference>
<accession>A0ABU7I2B1</accession>
<dbReference type="RefSeq" id="WP_330106005.1">
    <property type="nucleotide sequence ID" value="NZ_JAZDQT010000001.1"/>
</dbReference>
<protein>
    <submittedName>
        <fullName evidence="2">Metalloregulator ArsR/SmtB family transcription factor</fullName>
    </submittedName>
</protein>
<keyword evidence="3" id="KW-1185">Reference proteome</keyword>
<dbReference type="Gene3D" id="1.10.10.10">
    <property type="entry name" value="Winged helix-like DNA-binding domain superfamily/Winged helix DNA-binding domain"/>
    <property type="match status" value="1"/>
</dbReference>
<dbReference type="EMBL" id="JAZDQT010000001">
    <property type="protein sequence ID" value="MEE1943595.1"/>
    <property type="molecule type" value="Genomic_DNA"/>
</dbReference>
<evidence type="ECO:0000313" key="3">
    <source>
        <dbReference type="Proteomes" id="UP001336835"/>
    </source>
</evidence>
<dbReference type="InterPro" id="IPR011991">
    <property type="entry name" value="ArsR-like_HTH"/>
</dbReference>
<dbReference type="InterPro" id="IPR036388">
    <property type="entry name" value="WH-like_DNA-bd_sf"/>
</dbReference>
<dbReference type="PANTHER" id="PTHR38600:SF1">
    <property type="entry name" value="TRANSCRIPTIONAL REGULATORY PROTEIN"/>
    <property type="match status" value="1"/>
</dbReference>
<dbReference type="Pfam" id="PF01022">
    <property type="entry name" value="HTH_5"/>
    <property type="match status" value="1"/>
</dbReference>
<dbReference type="InterPro" id="IPR036390">
    <property type="entry name" value="WH_DNA-bd_sf"/>
</dbReference>
<dbReference type="SUPFAM" id="SSF46785">
    <property type="entry name" value="Winged helix' DNA-binding domain"/>
    <property type="match status" value="1"/>
</dbReference>
<evidence type="ECO:0000313" key="2">
    <source>
        <dbReference type="EMBL" id="MEE1943595.1"/>
    </source>
</evidence>
<name>A0ABU7I2B1_9SPHI</name>
<gene>
    <name evidence="2" type="ORF">VRU48_00650</name>
</gene>
<dbReference type="CDD" id="cd00090">
    <property type="entry name" value="HTH_ARSR"/>
    <property type="match status" value="1"/>
</dbReference>
<evidence type="ECO:0000259" key="1">
    <source>
        <dbReference type="PROSITE" id="PS50987"/>
    </source>
</evidence>
<organism evidence="2 3">
    <name type="scientific">Pedobacter albus</name>
    <dbReference type="NCBI Taxonomy" id="3113905"/>
    <lineage>
        <taxon>Bacteria</taxon>
        <taxon>Pseudomonadati</taxon>
        <taxon>Bacteroidota</taxon>
        <taxon>Sphingobacteriia</taxon>
        <taxon>Sphingobacteriales</taxon>
        <taxon>Sphingobacteriaceae</taxon>
        <taxon>Pedobacter</taxon>
    </lineage>
</organism>
<dbReference type="NCBIfam" id="NF033788">
    <property type="entry name" value="HTH_metalloreg"/>
    <property type="match status" value="1"/>
</dbReference>
<feature type="domain" description="HTH arsR-type" evidence="1">
    <location>
        <begin position="1"/>
        <end position="88"/>
    </location>
</feature>
<comment type="caution">
    <text evidence="2">The sequence shown here is derived from an EMBL/GenBank/DDBJ whole genome shotgun (WGS) entry which is preliminary data.</text>
</comment>
<dbReference type="PRINTS" id="PR00778">
    <property type="entry name" value="HTHARSR"/>
</dbReference>